<accession>A0AAU7PUG4</accession>
<proteinExistence type="predicted"/>
<sequence length="53" mass="5997">MLNEEVQAWVDLGFSEEEAITMANATKARNDDVEITDDDSITSFTDSIKRNMK</sequence>
<dbReference type="AlphaFoldDB" id="A0AAU7PUG4"/>
<name>A0AAU7PUG4_9FIRM</name>
<evidence type="ECO:0000313" key="1">
    <source>
        <dbReference type="EMBL" id="XBS55903.1"/>
    </source>
</evidence>
<dbReference type="RefSeq" id="WP_349948548.1">
    <property type="nucleotide sequence ID" value="NZ_CP157940.1"/>
</dbReference>
<organism evidence="1">
    <name type="scientific">Lacrimispora sp. BS-2</name>
    <dbReference type="NCBI Taxonomy" id="3151850"/>
    <lineage>
        <taxon>Bacteria</taxon>
        <taxon>Bacillati</taxon>
        <taxon>Bacillota</taxon>
        <taxon>Clostridia</taxon>
        <taxon>Lachnospirales</taxon>
        <taxon>Lachnospiraceae</taxon>
        <taxon>Lacrimispora</taxon>
    </lineage>
</organism>
<reference evidence="1" key="1">
    <citation type="submission" date="2024-06" db="EMBL/GenBank/DDBJ databases">
        <title>Lacrimispora cavernae sp. nov., a novel anaerobe isolated from bat guano pile inside a cave.</title>
        <authorList>
            <person name="Miller S.L."/>
            <person name="Lu N."/>
            <person name="King J."/>
            <person name="Sankaranarayanan K."/>
            <person name="Lawson P.A."/>
        </authorList>
    </citation>
    <scope>NUCLEOTIDE SEQUENCE</scope>
    <source>
        <strain evidence="1">BS-2</strain>
    </source>
</reference>
<gene>
    <name evidence="1" type="ORF">ABFV83_08995</name>
</gene>
<dbReference type="EMBL" id="CP157940">
    <property type="protein sequence ID" value="XBS55903.1"/>
    <property type="molecule type" value="Genomic_DNA"/>
</dbReference>
<protein>
    <submittedName>
        <fullName evidence="1">Uncharacterized protein</fullName>
    </submittedName>
</protein>